<dbReference type="InterPro" id="IPR055178">
    <property type="entry name" value="RsdA/BaiN/AoA(So)-like_dom"/>
</dbReference>
<dbReference type="Pfam" id="PF22780">
    <property type="entry name" value="HI0933_like_1st"/>
    <property type="match status" value="1"/>
</dbReference>
<proteinExistence type="predicted"/>
<dbReference type="Proteomes" id="UP001199355">
    <property type="component" value="Unassembled WGS sequence"/>
</dbReference>
<dbReference type="RefSeq" id="WP_118495558.1">
    <property type="nucleotide sequence ID" value="NZ_JAJEQF010000002.1"/>
</dbReference>
<evidence type="ECO:0000259" key="4">
    <source>
        <dbReference type="Pfam" id="PF03486"/>
    </source>
</evidence>
<protein>
    <submittedName>
        <fullName evidence="6">Aminoacetone oxidase family FAD-binding enzyme</fullName>
    </submittedName>
</protein>
<dbReference type="PANTHER" id="PTHR42887">
    <property type="entry name" value="OS12G0638800 PROTEIN"/>
    <property type="match status" value="1"/>
</dbReference>
<dbReference type="AlphaFoldDB" id="A0AAE3AW67"/>
<feature type="domain" description="RsdA/BaiN/AoA(So)-like Rossmann fold-like" evidence="4">
    <location>
        <begin position="4"/>
        <end position="404"/>
    </location>
</feature>
<comment type="caution">
    <text evidence="6">The sequence shown here is derived from an EMBL/GenBank/DDBJ whole genome shotgun (WGS) entry which is preliminary data.</text>
</comment>
<evidence type="ECO:0000256" key="1">
    <source>
        <dbReference type="ARBA" id="ARBA00001974"/>
    </source>
</evidence>
<dbReference type="PANTHER" id="PTHR42887:SF2">
    <property type="entry name" value="OS12G0638800 PROTEIN"/>
    <property type="match status" value="1"/>
</dbReference>
<dbReference type="SUPFAM" id="SSF160996">
    <property type="entry name" value="HI0933 insert domain-like"/>
    <property type="match status" value="1"/>
</dbReference>
<name>A0AAE3AW67_9FIRM</name>
<feature type="domain" description="RsdA/BaiN/AoA(So)-like insert" evidence="5">
    <location>
        <begin position="191"/>
        <end position="352"/>
    </location>
</feature>
<dbReference type="Gene3D" id="2.40.30.10">
    <property type="entry name" value="Translation factors"/>
    <property type="match status" value="1"/>
</dbReference>
<dbReference type="Pfam" id="PF03486">
    <property type="entry name" value="HI0933_like"/>
    <property type="match status" value="1"/>
</dbReference>
<keyword evidence="7" id="KW-1185">Reference proteome</keyword>
<accession>A0AAE3AW67</accession>
<evidence type="ECO:0000259" key="5">
    <source>
        <dbReference type="Pfam" id="PF22780"/>
    </source>
</evidence>
<dbReference type="InterPro" id="IPR023166">
    <property type="entry name" value="BaiN-like_dom_sf"/>
</dbReference>
<keyword evidence="2" id="KW-0285">Flavoprotein</keyword>
<sequence>MRQIGIIGGGASGMMAAIAAANTSIKDTEITILERRDRIGRKILATGNGKCNLGNTDFSPKRDYRSHDPYRLPEFFARFQTSDTIRFFEERGLYLTEKNGYLYPYSGQASAVLDFFREELERKNVRIVCDCRIQKLCMQKSGWQVFTDQGQYHFDRLIISCGTAAGIPPKEALGTGSLTAAFAFKQYPYLPALTALRCEEKFYKSIAGVRCPAAITVEIPGRKKLCESGELQLTDYGISGIPVFQLSAAVSEALQTNKKISASIDFFPAVPLSKWNEFCCRQYQACCGKHVRFLAQGILPSKLAQLFIERSPLKAQDIVTAANKNAVFSMLQNMRALKTVVIGTNPAQNAQVCTGGISLQEVTDDLEAKRFPGLYLCGELLDVDGRCGGYNLQWAWTSGQIAGTAAAREE</sequence>
<dbReference type="InterPro" id="IPR004792">
    <property type="entry name" value="BaiN-like"/>
</dbReference>
<dbReference type="EMBL" id="JAJEQF010000002">
    <property type="protein sequence ID" value="MCC2166452.1"/>
    <property type="molecule type" value="Genomic_DNA"/>
</dbReference>
<dbReference type="Gene3D" id="3.50.50.60">
    <property type="entry name" value="FAD/NAD(P)-binding domain"/>
    <property type="match status" value="1"/>
</dbReference>
<evidence type="ECO:0000256" key="2">
    <source>
        <dbReference type="ARBA" id="ARBA00022630"/>
    </source>
</evidence>
<comment type="cofactor">
    <cofactor evidence="1">
        <name>FAD</name>
        <dbReference type="ChEBI" id="CHEBI:57692"/>
    </cofactor>
</comment>
<dbReference type="SUPFAM" id="SSF51905">
    <property type="entry name" value="FAD/NAD(P)-binding domain"/>
    <property type="match status" value="1"/>
</dbReference>
<organism evidence="6 7">
    <name type="scientific">Gallintestinimicrobium propionicum</name>
    <dbReference type="NCBI Taxonomy" id="2981770"/>
    <lineage>
        <taxon>Bacteria</taxon>
        <taxon>Bacillati</taxon>
        <taxon>Bacillota</taxon>
        <taxon>Clostridia</taxon>
        <taxon>Lachnospirales</taxon>
        <taxon>Lachnospiraceae</taxon>
        <taxon>Gallintestinimicrobium</taxon>
    </lineage>
</organism>
<dbReference type="InterPro" id="IPR057661">
    <property type="entry name" value="RsdA/BaiN/AoA(So)_Rossmann"/>
</dbReference>
<evidence type="ECO:0000313" key="6">
    <source>
        <dbReference type="EMBL" id="MCC2166452.1"/>
    </source>
</evidence>
<reference evidence="6 7" key="1">
    <citation type="submission" date="2021-10" db="EMBL/GenBank/DDBJ databases">
        <title>Anaerobic single-cell dispensing facilitates the cultivation of human gut bacteria.</title>
        <authorList>
            <person name="Afrizal A."/>
        </authorList>
    </citation>
    <scope>NUCLEOTIDE SEQUENCE [LARGE SCALE GENOMIC DNA]</scope>
    <source>
        <strain evidence="6 7">CLA-AA-H244</strain>
    </source>
</reference>
<gene>
    <name evidence="6" type="ORF">LKD45_01850</name>
</gene>
<evidence type="ECO:0000313" key="7">
    <source>
        <dbReference type="Proteomes" id="UP001199355"/>
    </source>
</evidence>
<dbReference type="Gene3D" id="1.10.8.260">
    <property type="entry name" value="HI0933 insert domain-like"/>
    <property type="match status" value="1"/>
</dbReference>
<dbReference type="NCBIfam" id="TIGR00275">
    <property type="entry name" value="aminoacetone oxidase family FAD-binding enzyme"/>
    <property type="match status" value="1"/>
</dbReference>
<keyword evidence="3" id="KW-0274">FAD</keyword>
<evidence type="ECO:0000256" key="3">
    <source>
        <dbReference type="ARBA" id="ARBA00022827"/>
    </source>
</evidence>
<dbReference type="InterPro" id="IPR036188">
    <property type="entry name" value="FAD/NAD-bd_sf"/>
</dbReference>